<dbReference type="Pfam" id="PF04434">
    <property type="entry name" value="SWIM"/>
    <property type="match status" value="1"/>
</dbReference>
<dbReference type="FunFam" id="3.40.50.300:FF:000533">
    <property type="entry name" value="Helicase, Snf2 family"/>
    <property type="match status" value="1"/>
</dbReference>
<gene>
    <name evidence="6" type="ordered locus">Fleli_1511</name>
</gene>
<dbReference type="CDD" id="cd18012">
    <property type="entry name" value="DEXQc_arch_SWI2_SNF2"/>
    <property type="match status" value="1"/>
</dbReference>
<keyword evidence="2" id="KW-0862">Zinc</keyword>
<dbReference type="GO" id="GO:0004386">
    <property type="term" value="F:helicase activity"/>
    <property type="evidence" value="ECO:0007669"/>
    <property type="project" value="UniProtKB-KW"/>
</dbReference>
<dbReference type="STRING" id="880071.Fleli_1511"/>
<evidence type="ECO:0000256" key="1">
    <source>
        <dbReference type="ARBA" id="ARBA00022801"/>
    </source>
</evidence>
<dbReference type="SMART" id="SM00487">
    <property type="entry name" value="DEXDc"/>
    <property type="match status" value="1"/>
</dbReference>
<dbReference type="InterPro" id="IPR001650">
    <property type="entry name" value="Helicase_C-like"/>
</dbReference>
<dbReference type="PANTHER" id="PTHR45629:SF7">
    <property type="entry name" value="DNA EXCISION REPAIR PROTEIN ERCC-6-RELATED"/>
    <property type="match status" value="1"/>
</dbReference>
<dbReference type="AlphaFoldDB" id="I4AIZ8"/>
<evidence type="ECO:0000313" key="6">
    <source>
        <dbReference type="EMBL" id="AFM03933.1"/>
    </source>
</evidence>
<dbReference type="HOGENOM" id="CLU_000315_21_8_10"/>
<evidence type="ECO:0000259" key="3">
    <source>
        <dbReference type="PROSITE" id="PS50966"/>
    </source>
</evidence>
<dbReference type="SMART" id="SM00490">
    <property type="entry name" value="HELICc"/>
    <property type="match status" value="1"/>
</dbReference>
<dbReference type="SUPFAM" id="SSF52540">
    <property type="entry name" value="P-loop containing nucleoside triphosphate hydrolases"/>
    <property type="match status" value="2"/>
</dbReference>
<keyword evidence="6" id="KW-0547">Nucleotide-binding</keyword>
<dbReference type="Pfam" id="PF12419">
    <property type="entry name" value="DUF3670"/>
    <property type="match status" value="1"/>
</dbReference>
<name>I4AIZ8_BERLS</name>
<dbReference type="PANTHER" id="PTHR45629">
    <property type="entry name" value="SNF2/RAD54 FAMILY MEMBER"/>
    <property type="match status" value="1"/>
</dbReference>
<dbReference type="PROSITE" id="PS50966">
    <property type="entry name" value="ZF_SWIM"/>
    <property type="match status" value="1"/>
</dbReference>
<evidence type="ECO:0000259" key="4">
    <source>
        <dbReference type="PROSITE" id="PS51192"/>
    </source>
</evidence>
<feature type="domain" description="Helicase ATP-binding" evidence="4">
    <location>
        <begin position="777"/>
        <end position="942"/>
    </location>
</feature>
<dbReference type="RefSeq" id="WP_014797390.1">
    <property type="nucleotide sequence ID" value="NC_018018.1"/>
</dbReference>
<dbReference type="InterPro" id="IPR000330">
    <property type="entry name" value="SNF2_N"/>
</dbReference>
<evidence type="ECO:0000256" key="2">
    <source>
        <dbReference type="PROSITE-ProRule" id="PRU00325"/>
    </source>
</evidence>
<keyword evidence="7" id="KW-1185">Reference proteome</keyword>
<dbReference type="GO" id="GO:0005524">
    <property type="term" value="F:ATP binding"/>
    <property type="evidence" value="ECO:0007669"/>
    <property type="project" value="InterPro"/>
</dbReference>
<feature type="domain" description="Helicase C-terminal" evidence="5">
    <location>
        <begin position="1064"/>
        <end position="1224"/>
    </location>
</feature>
<feature type="domain" description="SWIM-type" evidence="3">
    <location>
        <begin position="102"/>
        <end position="144"/>
    </location>
</feature>
<keyword evidence="2" id="KW-0479">Metal-binding</keyword>
<evidence type="ECO:0000259" key="5">
    <source>
        <dbReference type="PROSITE" id="PS51194"/>
    </source>
</evidence>
<dbReference type="GO" id="GO:0008270">
    <property type="term" value="F:zinc ion binding"/>
    <property type="evidence" value="ECO:0007669"/>
    <property type="project" value="UniProtKB-KW"/>
</dbReference>
<dbReference type="Pfam" id="PF00271">
    <property type="entry name" value="Helicase_C"/>
    <property type="match status" value="1"/>
</dbReference>
<dbReference type="InterPro" id="IPR007527">
    <property type="entry name" value="Znf_SWIM"/>
</dbReference>
<keyword evidence="6" id="KW-0347">Helicase</keyword>
<dbReference type="Gene3D" id="3.40.50.300">
    <property type="entry name" value="P-loop containing nucleotide triphosphate hydrolases"/>
    <property type="match status" value="1"/>
</dbReference>
<dbReference type="PROSITE" id="PS51192">
    <property type="entry name" value="HELICASE_ATP_BIND_1"/>
    <property type="match status" value="1"/>
</dbReference>
<dbReference type="PROSITE" id="PS51194">
    <property type="entry name" value="HELICASE_CTER"/>
    <property type="match status" value="1"/>
</dbReference>
<sequence length="1237" mass="144450">MAKAFGKTWWGQKWLEAFTDIDDTGRLSRGKTYARKGSVFQKQIRGTAIEAKIKGSKTSPYSAYVEMKEFNETDKKIILETLQKRPELWQQLTQRQLPKDLFDILEQEDINLFPKRWRDFKAACSCPDFAMPCKHIAAVIYSFSEEIDANPFLIFLLHDFDLLSYIEKNAQKQKMASMPKWEEKWHLLDEIEELPEPKEIENIDISFAQIPNLEQTLLQLLSPNPPFFEKEDFKSILQTTYQKLPKTIDEYWKDYETEEEREEDRKYNEEFYAKNGTKNKKEDKNYYEIERFEFTFDASYKLRNTFKITTEKRKLKKIKIDNGLGFLLDLFYTLPTTEIKRLSEQLQVLFKIHQFALSLLERGAIVPTIFSNQKKEVFIRWQPAVLNENVKEILTQISETLDIRTVNIGLKSQNKEVTKTKIEPHYADQLESTLTILGIILHFYIEETWIKTRYKKRLSSLNMKIESIFFMNLAMNFTGYQEKDMPHLVRAWLGKFLLSERKYVPILSIQENFEEEETDYESINNYEEADETFSLEILIEDKEHQHKHDENKTPHIPLAVIFEDDSFEEVRLPIVQDLQILSDFLVEIRDIIKSQGQVSKEIEATRLSKILSDIFPVLQILGIKILLPKRLEKIVRPRLKASLNSKNKKEESFLKLGNVWDFDWEIAMGEDKISAADFEKMIAQKIGLWRFRDQYVLLDEKEIALIVEQLKKKKKKLSNAELLQTALTEEYQGTKVELSEKVKALLQGLKEAPKIEIPQNLKATLRPYQQVGYEWLYQNAKLGLGSILADDMGLGKTLQTITFLLKLKEENQLGGNNQPALIVLPTTLLSNWQREIEKFAPSLSFYIYHGAKRKWLESEKDNFKPDIWLTTYGTVRSEDKRFAEREWSCVVIDEAQAIKNPAAGQTEAIKMLQSPRKIALSGTPVENRLSEYWSIFDFVNENYLDVLSVFRTNFSIPIERDRDEHKSDIFKKMTAPFIMRRLKTDKSIIDDLPEKIEKDQICNLTKEQTLLYETTLREGMKVVEEHQGIKRRGVILKLMMQLKQICNHPAQFLKESTMKISNSGKTKLLLEIVKQIYEADEKVLIFTQYTKMGELLKDFLQSTFHTEVPFLHGGLTRKGRDKAVETFQNEEHCPFMVLSLKAGGTGLNLTSASHVIHFDLWWNPAVEAQATDRAYRIGQKNNVLVHRMITKGTLEEKINELLQSKKEIADLAITTNNAWITEMNTGELHELFALKDL</sequence>
<keyword evidence="6" id="KW-0067">ATP-binding</keyword>
<dbReference type="Proteomes" id="UP000006054">
    <property type="component" value="Chromosome"/>
</dbReference>
<dbReference type="InterPro" id="IPR027417">
    <property type="entry name" value="P-loop_NTPase"/>
</dbReference>
<dbReference type="eggNOG" id="COG0553">
    <property type="taxonomic scope" value="Bacteria"/>
</dbReference>
<dbReference type="GO" id="GO:0015616">
    <property type="term" value="F:DNA translocase activity"/>
    <property type="evidence" value="ECO:0007669"/>
    <property type="project" value="TreeGrafter"/>
</dbReference>
<proteinExistence type="predicted"/>
<dbReference type="OrthoDB" id="9760715at2"/>
<dbReference type="Pfam" id="PF00176">
    <property type="entry name" value="SNF2-rel_dom"/>
    <property type="match status" value="1"/>
</dbReference>
<dbReference type="InterPro" id="IPR022138">
    <property type="entry name" value="DUF3670"/>
</dbReference>
<dbReference type="InterPro" id="IPR049730">
    <property type="entry name" value="SNF2/RAD54-like_C"/>
</dbReference>
<keyword evidence="1" id="KW-0378">Hydrolase</keyword>
<dbReference type="PATRIC" id="fig|880071.3.peg.1492"/>
<reference evidence="7" key="1">
    <citation type="submission" date="2012-06" db="EMBL/GenBank/DDBJ databases">
        <title>The complete genome of Flexibacter litoralis DSM 6794.</title>
        <authorList>
            <person name="Lucas S."/>
            <person name="Copeland A."/>
            <person name="Lapidus A."/>
            <person name="Glavina del Rio T."/>
            <person name="Dalin E."/>
            <person name="Tice H."/>
            <person name="Bruce D."/>
            <person name="Goodwin L."/>
            <person name="Pitluck S."/>
            <person name="Peters L."/>
            <person name="Ovchinnikova G."/>
            <person name="Lu M."/>
            <person name="Kyrpides N."/>
            <person name="Mavromatis K."/>
            <person name="Ivanova N."/>
            <person name="Brettin T."/>
            <person name="Detter J.C."/>
            <person name="Han C."/>
            <person name="Larimer F."/>
            <person name="Land M."/>
            <person name="Hauser L."/>
            <person name="Markowitz V."/>
            <person name="Cheng J.-F."/>
            <person name="Hugenholtz P."/>
            <person name="Woyke T."/>
            <person name="Wu D."/>
            <person name="Spring S."/>
            <person name="Lang E."/>
            <person name="Kopitz M."/>
            <person name="Brambilla E."/>
            <person name="Klenk H.-P."/>
            <person name="Eisen J.A."/>
        </authorList>
    </citation>
    <scope>NUCLEOTIDE SEQUENCE [LARGE SCALE GENOMIC DNA]</scope>
    <source>
        <strain evidence="7">ATCC 23117 / DSM 6794 / NBRC 15988 / NCIMB 1366 / Sio-4</strain>
    </source>
</reference>
<dbReference type="EMBL" id="CP003345">
    <property type="protein sequence ID" value="AFM03933.1"/>
    <property type="molecule type" value="Genomic_DNA"/>
</dbReference>
<dbReference type="KEGG" id="fli:Fleli_1511"/>
<evidence type="ECO:0000313" key="7">
    <source>
        <dbReference type="Proteomes" id="UP000006054"/>
    </source>
</evidence>
<dbReference type="InterPro" id="IPR050496">
    <property type="entry name" value="SNF2_RAD54_helicase_repair"/>
</dbReference>
<dbReference type="CDD" id="cd18793">
    <property type="entry name" value="SF2_C_SNF"/>
    <property type="match status" value="1"/>
</dbReference>
<dbReference type="GO" id="GO:0016787">
    <property type="term" value="F:hydrolase activity"/>
    <property type="evidence" value="ECO:0007669"/>
    <property type="project" value="UniProtKB-KW"/>
</dbReference>
<protein>
    <submittedName>
        <fullName evidence="6">DNA/RNA helicase, superfamily II, SNF2 family</fullName>
    </submittedName>
</protein>
<dbReference type="Gene3D" id="3.40.50.10810">
    <property type="entry name" value="Tandem AAA-ATPase domain"/>
    <property type="match status" value="1"/>
</dbReference>
<dbReference type="eggNOG" id="COG4279">
    <property type="taxonomic scope" value="Bacteria"/>
</dbReference>
<dbReference type="InterPro" id="IPR014001">
    <property type="entry name" value="Helicase_ATP-bd"/>
</dbReference>
<keyword evidence="2" id="KW-0863">Zinc-finger</keyword>
<organism evidence="6 7">
    <name type="scientific">Bernardetia litoralis (strain ATCC 23117 / DSM 6794 / NBRC 15988 / NCIMB 1366 / Fx l1 / Sio-4)</name>
    <name type="common">Flexibacter litoralis</name>
    <dbReference type="NCBI Taxonomy" id="880071"/>
    <lineage>
        <taxon>Bacteria</taxon>
        <taxon>Pseudomonadati</taxon>
        <taxon>Bacteroidota</taxon>
        <taxon>Cytophagia</taxon>
        <taxon>Cytophagales</taxon>
        <taxon>Bernardetiaceae</taxon>
        <taxon>Bernardetia</taxon>
    </lineage>
</organism>
<accession>I4AIZ8</accession>
<dbReference type="InterPro" id="IPR038718">
    <property type="entry name" value="SNF2-like_sf"/>
</dbReference>